<dbReference type="InterPro" id="IPR010329">
    <property type="entry name" value="3hydroanth_dOase"/>
</dbReference>
<evidence type="ECO:0000313" key="10">
    <source>
        <dbReference type="Proteomes" id="UP000325113"/>
    </source>
</evidence>
<keyword evidence="7" id="KW-0408">Iron</keyword>
<gene>
    <name evidence="9" type="ORF">FNF31_01731</name>
</gene>
<dbReference type="GO" id="GO:0019805">
    <property type="term" value="P:quinolinate biosynthetic process"/>
    <property type="evidence" value="ECO:0007669"/>
    <property type="project" value="UniProtKB-UniRule"/>
</dbReference>
<evidence type="ECO:0000313" key="9">
    <source>
        <dbReference type="EMBL" id="KAA0165754.1"/>
    </source>
</evidence>
<dbReference type="GO" id="GO:0006569">
    <property type="term" value="P:L-tryptophan catabolic process"/>
    <property type="evidence" value="ECO:0007669"/>
    <property type="project" value="UniProtKB-UniRule"/>
</dbReference>
<dbReference type="GO" id="GO:0008198">
    <property type="term" value="F:ferrous iron binding"/>
    <property type="evidence" value="ECO:0007669"/>
    <property type="project" value="UniProtKB-UniRule"/>
</dbReference>
<dbReference type="PANTHER" id="PTHR15497">
    <property type="entry name" value="3-HYDROXYANTHRANILATE 3,4-DIOXYGENASE"/>
    <property type="match status" value="1"/>
</dbReference>
<accession>A0A5A8DM33</accession>
<evidence type="ECO:0000256" key="2">
    <source>
        <dbReference type="ARBA" id="ARBA00002752"/>
    </source>
</evidence>
<dbReference type="GO" id="GO:0043420">
    <property type="term" value="P:anthranilate metabolic process"/>
    <property type="evidence" value="ECO:0007669"/>
    <property type="project" value="UniProtKB-UniRule"/>
</dbReference>
<keyword evidence="3 8" id="KW-0662">Pyridine nucleotide biosynthesis</keyword>
<comment type="caution">
    <text evidence="9">The sequence shown here is derived from an EMBL/GenBank/DDBJ whole genome shotgun (WGS) entry which is preliminary data.</text>
</comment>
<evidence type="ECO:0000256" key="1">
    <source>
        <dbReference type="ARBA" id="ARBA00001954"/>
    </source>
</evidence>
<keyword evidence="5 8" id="KW-0223">Dioxygenase</keyword>
<dbReference type="CDD" id="cd06123">
    <property type="entry name" value="cupin_HAO"/>
    <property type="match status" value="1"/>
</dbReference>
<dbReference type="NCBIfam" id="TIGR03037">
    <property type="entry name" value="anthran_nbaC"/>
    <property type="match status" value="1"/>
</dbReference>
<dbReference type="EMBL" id="VLTM01000011">
    <property type="protein sequence ID" value="KAA0165754.1"/>
    <property type="molecule type" value="Genomic_DNA"/>
</dbReference>
<evidence type="ECO:0000256" key="4">
    <source>
        <dbReference type="ARBA" id="ARBA00022723"/>
    </source>
</evidence>
<comment type="function">
    <text evidence="2 8">Catalyzes the oxidative ring opening of 3-hydroxyanthranilate to 2-amino-3-carboxymuconate semialdehyde, which spontaneously cyclizes to quinolinate.</text>
</comment>
<comment type="similarity">
    <text evidence="8">Belongs to the 3-HAO family.</text>
</comment>
<name>A0A5A8DM33_CAFRO</name>
<evidence type="ECO:0000256" key="8">
    <source>
        <dbReference type="HAMAP-Rule" id="MF_03019"/>
    </source>
</evidence>
<protein>
    <recommendedName>
        <fullName evidence="8">3-hydroxyanthranilate 3,4-dioxygenase</fullName>
        <ecNumber evidence="8">1.13.11.6</ecNumber>
    </recommendedName>
    <alternativeName>
        <fullName evidence="8">3-hydroxyanthranilate oxygenase</fullName>
        <shortName evidence="8">3-HAO</shortName>
    </alternativeName>
    <alternativeName>
        <fullName evidence="8">3-hydroxyanthranilic acid dioxygenase</fullName>
        <shortName evidence="8">HAD</shortName>
    </alternativeName>
</protein>
<keyword evidence="4" id="KW-0479">Metal-binding</keyword>
<keyword evidence="8" id="KW-0963">Cytoplasm</keyword>
<proteinExistence type="inferred from homology"/>
<reference evidence="9 10" key="1">
    <citation type="submission" date="2019-07" db="EMBL/GenBank/DDBJ databases">
        <title>Genomes of Cafeteria roenbergensis.</title>
        <authorList>
            <person name="Fischer M.G."/>
            <person name="Hackl T."/>
            <person name="Roman M."/>
        </authorList>
    </citation>
    <scope>NUCLEOTIDE SEQUENCE [LARGE SCALE GENOMIC DNA]</scope>
    <source>
        <strain evidence="9 10">Cflag</strain>
    </source>
</reference>
<comment type="subcellular location">
    <subcellularLocation>
        <location evidence="8">Cytoplasm</location>
    </subcellularLocation>
</comment>
<dbReference type="Gene3D" id="2.60.120.10">
    <property type="entry name" value="Jelly Rolls"/>
    <property type="match status" value="1"/>
</dbReference>
<dbReference type="InterPro" id="IPR011051">
    <property type="entry name" value="RmlC_Cupin_sf"/>
</dbReference>
<dbReference type="GO" id="GO:0005737">
    <property type="term" value="C:cytoplasm"/>
    <property type="evidence" value="ECO:0007669"/>
    <property type="project" value="UniProtKB-SubCell"/>
</dbReference>
<dbReference type="Proteomes" id="UP000325113">
    <property type="component" value="Unassembled WGS sequence"/>
</dbReference>
<dbReference type="UniPathway" id="UPA00253">
    <property type="reaction ID" value="UER00330"/>
</dbReference>
<comment type="cofactor">
    <cofactor evidence="1">
        <name>Fe(2+)</name>
        <dbReference type="ChEBI" id="CHEBI:29033"/>
    </cofactor>
</comment>
<dbReference type="GO" id="GO:0034354">
    <property type="term" value="P:'de novo' NAD+ biosynthetic process from L-tryptophan"/>
    <property type="evidence" value="ECO:0007669"/>
    <property type="project" value="UniProtKB-UniRule"/>
</dbReference>
<organism evidence="9 10">
    <name type="scientific">Cafeteria roenbergensis</name>
    <name type="common">Marine flagellate</name>
    <dbReference type="NCBI Taxonomy" id="33653"/>
    <lineage>
        <taxon>Eukaryota</taxon>
        <taxon>Sar</taxon>
        <taxon>Stramenopiles</taxon>
        <taxon>Bigyra</taxon>
        <taxon>Opalozoa</taxon>
        <taxon>Bicosoecida</taxon>
        <taxon>Cafeteriaceae</taxon>
        <taxon>Cafeteria</taxon>
    </lineage>
</organism>
<evidence type="ECO:0000256" key="7">
    <source>
        <dbReference type="ARBA" id="ARBA00023004"/>
    </source>
</evidence>
<evidence type="ECO:0000256" key="5">
    <source>
        <dbReference type="ARBA" id="ARBA00022964"/>
    </source>
</evidence>
<dbReference type="Pfam" id="PF06052">
    <property type="entry name" value="3-HAO"/>
    <property type="match status" value="1"/>
</dbReference>
<dbReference type="AlphaFoldDB" id="A0A5A8DM33"/>
<dbReference type="HAMAP" id="MF_00825">
    <property type="entry name" value="3_HAO"/>
    <property type="match status" value="1"/>
</dbReference>
<dbReference type="EC" id="1.13.11.6" evidence="8"/>
<keyword evidence="6 8" id="KW-0560">Oxidoreductase</keyword>
<dbReference type="InterPro" id="IPR014710">
    <property type="entry name" value="RmlC-like_jellyroll"/>
</dbReference>
<dbReference type="PANTHER" id="PTHR15497:SF1">
    <property type="entry name" value="3-HYDROXYANTHRANILATE 3,4-DIOXYGENASE"/>
    <property type="match status" value="1"/>
</dbReference>
<evidence type="ECO:0000256" key="3">
    <source>
        <dbReference type="ARBA" id="ARBA00022642"/>
    </source>
</evidence>
<comment type="pathway">
    <text evidence="8">Cofactor biosynthesis; NAD(+) biosynthesis; quinolinate from L-kynurenine: step 3/3.</text>
</comment>
<sequence>MAATAASAIDAVQAPKPLMGWIDSILPDLKPPVGNKLMYGAGQLKVMIVGGPNTREDYHIEEGEELFLMLRGDMQLDVIERGAKRSIVIREGEMLLLPGRVPHSPQRRAGTVGLVLERERLPAELDGLRWHVPGEEGRTVLYQEWFHCTDLGVQLKPVIDRFFASDAYASKTPPEDLDASDKIELNRDVAVMDPVSLRGWAATACAEAGGAATMTTPVGSPEFTVEASTGGKNRWSEGVAVGGEEVFVMAMEGDVVVRMRAAGDDSAERAVTVPSGSVMLLDLPAGAGTVSIDWADAGLGLVMTNSTVAPAAE</sequence>
<dbReference type="GO" id="GO:0000334">
    <property type="term" value="F:3-hydroxyanthranilate 3,4-dioxygenase activity"/>
    <property type="evidence" value="ECO:0007669"/>
    <property type="project" value="UniProtKB-UniRule"/>
</dbReference>
<dbReference type="SUPFAM" id="SSF51182">
    <property type="entry name" value="RmlC-like cupins"/>
    <property type="match status" value="1"/>
</dbReference>
<comment type="catalytic activity">
    <reaction evidence="8">
        <text>3-hydroxyanthranilate + O2 = (2Z,4Z)-2-amino-3-carboxymuconate 6-semialdehyde</text>
        <dbReference type="Rhea" id="RHEA:17953"/>
        <dbReference type="ChEBI" id="CHEBI:15379"/>
        <dbReference type="ChEBI" id="CHEBI:36559"/>
        <dbReference type="ChEBI" id="CHEBI:77612"/>
        <dbReference type="EC" id="1.13.11.6"/>
    </reaction>
</comment>
<evidence type="ECO:0000256" key="6">
    <source>
        <dbReference type="ARBA" id="ARBA00023002"/>
    </source>
</evidence>